<dbReference type="InterPro" id="IPR053738">
    <property type="entry name" value="Lambda_capsid_assembly"/>
</dbReference>
<proteinExistence type="predicted"/>
<protein>
    <recommendedName>
        <fullName evidence="2">Phage major capsid protein</fullName>
    </recommendedName>
</protein>
<feature type="non-terminal residue" evidence="1">
    <location>
        <position position="1"/>
    </location>
</feature>
<dbReference type="EMBL" id="LAZR01046311">
    <property type="protein sequence ID" value="KKK96833.1"/>
    <property type="molecule type" value="Genomic_DNA"/>
</dbReference>
<evidence type="ECO:0008006" key="2">
    <source>
        <dbReference type="Google" id="ProtNLM"/>
    </source>
</evidence>
<reference evidence="1" key="1">
    <citation type="journal article" date="2015" name="Nature">
        <title>Complex archaea that bridge the gap between prokaryotes and eukaryotes.</title>
        <authorList>
            <person name="Spang A."/>
            <person name="Saw J.H."/>
            <person name="Jorgensen S.L."/>
            <person name="Zaremba-Niedzwiedzka K."/>
            <person name="Martijn J."/>
            <person name="Lind A.E."/>
            <person name="van Eijk R."/>
            <person name="Schleper C."/>
            <person name="Guy L."/>
            <person name="Ettema T.J."/>
        </authorList>
    </citation>
    <scope>NUCLEOTIDE SEQUENCE</scope>
</reference>
<accession>A0A0F8ZSJ7</accession>
<organism evidence="1">
    <name type="scientific">marine sediment metagenome</name>
    <dbReference type="NCBI Taxonomy" id="412755"/>
    <lineage>
        <taxon>unclassified sequences</taxon>
        <taxon>metagenomes</taxon>
        <taxon>ecological metagenomes</taxon>
    </lineage>
</organism>
<sequence>VVALSGFEPNTIMVPVTTWRKIRQHPEIRALIKQLESRDLVTDDLILPSLFGLELVVPGARSVTSLPGATEAIARVWGDFVWIGYVNKKANPVKMDPTFAYTFQAAGRKTETFMDRKNEIIDVQYDIAQEKITAAASGFLLTDVIA</sequence>
<name>A0A0F8ZSJ7_9ZZZZ</name>
<dbReference type="Gene3D" id="3.90.1690.10">
    <property type="entry name" value="phage-related protein like domain"/>
    <property type="match status" value="1"/>
</dbReference>
<evidence type="ECO:0000313" key="1">
    <source>
        <dbReference type="EMBL" id="KKK96833.1"/>
    </source>
</evidence>
<comment type="caution">
    <text evidence="1">The sequence shown here is derived from an EMBL/GenBank/DDBJ whole genome shotgun (WGS) entry which is preliminary data.</text>
</comment>
<dbReference type="AlphaFoldDB" id="A0A0F8ZSJ7"/>
<gene>
    <name evidence="1" type="ORF">LCGC14_2658800</name>
</gene>